<dbReference type="EC" id="2.7.1.49" evidence="2"/>
<evidence type="ECO:0000313" key="4">
    <source>
        <dbReference type="EMBL" id="GGA79154.1"/>
    </source>
</evidence>
<name>A0ABQ1HJC2_9FLAO</name>
<organism evidence="4 5">
    <name type="scientific">Flavobacterium palustre</name>
    <dbReference type="NCBI Taxonomy" id="1476463"/>
    <lineage>
        <taxon>Bacteria</taxon>
        <taxon>Pseudomonadati</taxon>
        <taxon>Bacteroidota</taxon>
        <taxon>Flavobacteriia</taxon>
        <taxon>Flavobacteriales</taxon>
        <taxon>Flavobacteriaceae</taxon>
        <taxon>Flavobacterium</taxon>
    </lineage>
</organism>
<dbReference type="CDD" id="cd01169">
    <property type="entry name" value="HMPP_kinase"/>
    <property type="match status" value="1"/>
</dbReference>
<dbReference type="PANTHER" id="PTHR20858:SF17">
    <property type="entry name" value="HYDROXYMETHYLPYRIMIDINE_PHOSPHOMETHYLPYRIMIDINE KINASE THI20-RELATED"/>
    <property type="match status" value="1"/>
</dbReference>
<gene>
    <name evidence="4" type="primary">thiD</name>
    <name evidence="4" type="ORF">GCM10008015_19850</name>
</gene>
<dbReference type="InterPro" id="IPR004399">
    <property type="entry name" value="HMP/HMP-P_kinase_dom"/>
</dbReference>
<keyword evidence="5" id="KW-1185">Reference proteome</keyword>
<dbReference type="InterPro" id="IPR013749">
    <property type="entry name" value="PM/HMP-P_kinase-1"/>
</dbReference>
<comment type="pathway">
    <text evidence="1">Cofactor biosynthesis; thiamine diphosphate biosynthesis.</text>
</comment>
<dbReference type="PANTHER" id="PTHR20858">
    <property type="entry name" value="PHOSPHOMETHYLPYRIMIDINE KINASE"/>
    <property type="match status" value="1"/>
</dbReference>
<protein>
    <recommendedName>
        <fullName evidence="2">hydroxymethylpyrimidine kinase</fullName>
        <ecNumber evidence="2">2.7.1.49</ecNumber>
    </recommendedName>
</protein>
<accession>A0ABQ1HJC2</accession>
<evidence type="ECO:0000256" key="1">
    <source>
        <dbReference type="ARBA" id="ARBA00004948"/>
    </source>
</evidence>
<feature type="domain" description="Pyridoxamine kinase/Phosphomethylpyrimidine kinase" evidence="3">
    <location>
        <begin position="15"/>
        <end position="248"/>
    </location>
</feature>
<proteinExistence type="predicted"/>
<dbReference type="Proteomes" id="UP000658793">
    <property type="component" value="Unassembled WGS sequence"/>
</dbReference>
<dbReference type="RefSeq" id="WP_188494156.1">
    <property type="nucleotide sequence ID" value="NZ_BMGA01000004.1"/>
</dbReference>
<evidence type="ECO:0000313" key="5">
    <source>
        <dbReference type="Proteomes" id="UP000658793"/>
    </source>
</evidence>
<reference evidence="5" key="1">
    <citation type="journal article" date="2019" name="Int. J. Syst. Evol. Microbiol.">
        <title>The Global Catalogue of Microorganisms (GCM) 10K type strain sequencing project: providing services to taxonomists for standard genome sequencing and annotation.</title>
        <authorList>
            <consortium name="The Broad Institute Genomics Platform"/>
            <consortium name="The Broad Institute Genome Sequencing Center for Infectious Disease"/>
            <person name="Wu L."/>
            <person name="Ma J."/>
        </authorList>
    </citation>
    <scope>NUCLEOTIDE SEQUENCE [LARGE SCALE GENOMIC DNA]</scope>
    <source>
        <strain evidence="5">CGMCC 1.12811</strain>
    </source>
</reference>
<dbReference type="Pfam" id="PF08543">
    <property type="entry name" value="Phos_pyr_kin"/>
    <property type="match status" value="1"/>
</dbReference>
<evidence type="ECO:0000259" key="3">
    <source>
        <dbReference type="Pfam" id="PF08543"/>
    </source>
</evidence>
<dbReference type="Gene3D" id="3.40.1190.20">
    <property type="match status" value="1"/>
</dbReference>
<dbReference type="GO" id="GO:0016301">
    <property type="term" value="F:kinase activity"/>
    <property type="evidence" value="ECO:0007669"/>
    <property type="project" value="UniProtKB-KW"/>
</dbReference>
<sequence length="251" mass="28123">MSTNRPFVLSIAGFDPSAGAGVLADIKTFEQHQVYGFAINTANTIQTENEFVAIQWTELSFVLQSIETLFEAYEIKAVKIGIIPSLDYLKSIVFLIKILSPKTKIVWDTVLKSTTEFDFLNIQNQEDLISILNQIDLITPNYNEILKLIPTEKKVEISIEMLSKYCAVLLKGGHHPTEIGTDFLHMQNQFFRLSPNNTKVYPKHGSGCVLSAAITANLALKQNLLHACKNAKSYTENFLLSNPTQLGNHYV</sequence>
<dbReference type="InterPro" id="IPR029056">
    <property type="entry name" value="Ribokinase-like"/>
</dbReference>
<dbReference type="SUPFAM" id="SSF53613">
    <property type="entry name" value="Ribokinase-like"/>
    <property type="match status" value="1"/>
</dbReference>
<dbReference type="EMBL" id="BMGA01000004">
    <property type="protein sequence ID" value="GGA79154.1"/>
    <property type="molecule type" value="Genomic_DNA"/>
</dbReference>
<keyword evidence="4" id="KW-0418">Kinase</keyword>
<keyword evidence="4" id="KW-0808">Transferase</keyword>
<comment type="caution">
    <text evidence="4">The sequence shown here is derived from an EMBL/GenBank/DDBJ whole genome shotgun (WGS) entry which is preliminary data.</text>
</comment>
<evidence type="ECO:0000256" key="2">
    <source>
        <dbReference type="ARBA" id="ARBA00012135"/>
    </source>
</evidence>